<keyword evidence="2" id="KW-1185">Reference proteome</keyword>
<gene>
    <name evidence="1" type="ORF">K503DRAFT_785715</name>
</gene>
<dbReference type="InParanoid" id="A0A1B7MPI2"/>
<evidence type="ECO:0000313" key="1">
    <source>
        <dbReference type="EMBL" id="OAX34508.1"/>
    </source>
</evidence>
<proteinExistence type="predicted"/>
<sequence length="192" mass="21486">MQAPPDRDRHCGEFVHENYSFERNSHSDLNHALLDFSTSGADSGLQTVATQNADKTKKHGDVELVTFSQRQWGTAASACVKKERLPSFYLSCIRETTSRRKLEGILALSRSPRRFRTSGNSAIYDNNGDGVDHAPTLRRGRVGQKVQSSVLTLGKIASLDIWFDQDGIYLPQSVNRNSDSDYRIARLEAIEI</sequence>
<organism evidence="1 2">
    <name type="scientific">Rhizopogon vinicolor AM-OR11-026</name>
    <dbReference type="NCBI Taxonomy" id="1314800"/>
    <lineage>
        <taxon>Eukaryota</taxon>
        <taxon>Fungi</taxon>
        <taxon>Dikarya</taxon>
        <taxon>Basidiomycota</taxon>
        <taxon>Agaricomycotina</taxon>
        <taxon>Agaricomycetes</taxon>
        <taxon>Agaricomycetidae</taxon>
        <taxon>Boletales</taxon>
        <taxon>Suillineae</taxon>
        <taxon>Rhizopogonaceae</taxon>
        <taxon>Rhizopogon</taxon>
    </lineage>
</organism>
<accession>A0A1B7MPI2</accession>
<name>A0A1B7MPI2_9AGAM</name>
<dbReference type="Proteomes" id="UP000092154">
    <property type="component" value="Unassembled WGS sequence"/>
</dbReference>
<evidence type="ECO:0000313" key="2">
    <source>
        <dbReference type="Proteomes" id="UP000092154"/>
    </source>
</evidence>
<dbReference type="EMBL" id="KV448603">
    <property type="protein sequence ID" value="OAX34508.1"/>
    <property type="molecule type" value="Genomic_DNA"/>
</dbReference>
<protein>
    <submittedName>
        <fullName evidence="1">Uncharacterized protein</fullName>
    </submittedName>
</protein>
<dbReference type="AlphaFoldDB" id="A0A1B7MPI2"/>
<reference evidence="1 2" key="1">
    <citation type="submission" date="2016-06" db="EMBL/GenBank/DDBJ databases">
        <title>Comparative genomics of the ectomycorrhizal sister species Rhizopogon vinicolor and Rhizopogon vesiculosus (Basidiomycota: Boletales) reveals a divergence of the mating type B locus.</title>
        <authorList>
            <consortium name="DOE Joint Genome Institute"/>
            <person name="Mujic A.B."/>
            <person name="Kuo A."/>
            <person name="Tritt A."/>
            <person name="Lipzen A."/>
            <person name="Chen C."/>
            <person name="Johnson J."/>
            <person name="Sharma A."/>
            <person name="Barry K."/>
            <person name="Grigoriev I.V."/>
            <person name="Spatafora J.W."/>
        </authorList>
    </citation>
    <scope>NUCLEOTIDE SEQUENCE [LARGE SCALE GENOMIC DNA]</scope>
    <source>
        <strain evidence="1 2">AM-OR11-026</strain>
    </source>
</reference>